<evidence type="ECO:0000313" key="1">
    <source>
        <dbReference type="EMBL" id="KAJ4446032.1"/>
    </source>
</evidence>
<dbReference type="EMBL" id="JAJSOF020000009">
    <property type="protein sequence ID" value="KAJ4446032.1"/>
    <property type="molecule type" value="Genomic_DNA"/>
</dbReference>
<protein>
    <recommendedName>
        <fullName evidence="3">Reverse transcriptase domain-containing protein</fullName>
    </recommendedName>
</protein>
<evidence type="ECO:0008006" key="3">
    <source>
        <dbReference type="Google" id="ProtNLM"/>
    </source>
</evidence>
<sequence>MKSLFRWNFMQKLTKRRGIVPLAPTVSPTTSMEFYNLVIFYNDEVRSEDSPKDYLAFAFLVGENLGKTQPAETLYHADHTNREARNMFLPSVGPKIYPPLYRVEMYYSIICAFRTGASRSSNGLHFPCELTQSWTREYAISKVQDNTEGLELNGLNQLLVYTDDVNMLENPQTIRENAEIVVEASKAIGILYEMEL</sequence>
<organism evidence="1 2">
    <name type="scientific">Periplaneta americana</name>
    <name type="common">American cockroach</name>
    <name type="synonym">Blatta americana</name>
    <dbReference type="NCBI Taxonomy" id="6978"/>
    <lineage>
        <taxon>Eukaryota</taxon>
        <taxon>Metazoa</taxon>
        <taxon>Ecdysozoa</taxon>
        <taxon>Arthropoda</taxon>
        <taxon>Hexapoda</taxon>
        <taxon>Insecta</taxon>
        <taxon>Pterygota</taxon>
        <taxon>Neoptera</taxon>
        <taxon>Polyneoptera</taxon>
        <taxon>Dictyoptera</taxon>
        <taxon>Blattodea</taxon>
        <taxon>Blattoidea</taxon>
        <taxon>Blattidae</taxon>
        <taxon>Blattinae</taxon>
        <taxon>Periplaneta</taxon>
    </lineage>
</organism>
<gene>
    <name evidence="1" type="ORF">ANN_12718</name>
</gene>
<keyword evidence="2" id="KW-1185">Reference proteome</keyword>
<dbReference type="Proteomes" id="UP001148838">
    <property type="component" value="Unassembled WGS sequence"/>
</dbReference>
<proteinExistence type="predicted"/>
<comment type="caution">
    <text evidence="1">The sequence shown here is derived from an EMBL/GenBank/DDBJ whole genome shotgun (WGS) entry which is preliminary data.</text>
</comment>
<accession>A0ABQ8TJ96</accession>
<reference evidence="1 2" key="1">
    <citation type="journal article" date="2022" name="Allergy">
        <title>Genome assembly and annotation of Periplaneta americana reveal a comprehensive cockroach allergen profile.</title>
        <authorList>
            <person name="Wang L."/>
            <person name="Xiong Q."/>
            <person name="Saelim N."/>
            <person name="Wang L."/>
            <person name="Nong W."/>
            <person name="Wan A.T."/>
            <person name="Shi M."/>
            <person name="Liu X."/>
            <person name="Cao Q."/>
            <person name="Hui J.H.L."/>
            <person name="Sookrung N."/>
            <person name="Leung T.F."/>
            <person name="Tungtrongchitr A."/>
            <person name="Tsui S.K.W."/>
        </authorList>
    </citation>
    <scope>NUCLEOTIDE SEQUENCE [LARGE SCALE GENOMIC DNA]</scope>
    <source>
        <strain evidence="1">PWHHKU_190912</strain>
    </source>
</reference>
<evidence type="ECO:0000313" key="2">
    <source>
        <dbReference type="Proteomes" id="UP001148838"/>
    </source>
</evidence>
<name>A0ABQ8TJ96_PERAM</name>